<keyword evidence="1" id="KW-0812">Transmembrane</keyword>
<accession>A0AAE0F0V8</accession>
<dbReference type="EMBL" id="LGRX02029029">
    <property type="protein sequence ID" value="KAK3247389.1"/>
    <property type="molecule type" value="Genomic_DNA"/>
</dbReference>
<name>A0AAE0F0V8_9CHLO</name>
<keyword evidence="3" id="KW-1185">Reference proteome</keyword>
<sequence>MQPKTGEGRSRASAGMHVYFVQLLILLGALYIAFALLGSDAALKPRPAKVSSKHIGTDLARYRDLVRNLSAESGNQASATESLLTSILRNLSHSEHSLQPAASKSSPTSTLHKHRALAEPRKAVATLSPRALLTSILRNLSHSEHSLQPAASKSSPTSTLHKHRALAEPRKAVATLSPRAQSCAAAFQGPRCESSSQFPRCGGTAFKGTWWTLSVAALKAGAQLPSGRSGLAQDAPC</sequence>
<dbReference type="Proteomes" id="UP001190700">
    <property type="component" value="Unassembled WGS sequence"/>
</dbReference>
<organism evidence="2 3">
    <name type="scientific">Cymbomonas tetramitiformis</name>
    <dbReference type="NCBI Taxonomy" id="36881"/>
    <lineage>
        <taxon>Eukaryota</taxon>
        <taxon>Viridiplantae</taxon>
        <taxon>Chlorophyta</taxon>
        <taxon>Pyramimonadophyceae</taxon>
        <taxon>Pyramimonadales</taxon>
        <taxon>Pyramimonadaceae</taxon>
        <taxon>Cymbomonas</taxon>
    </lineage>
</organism>
<evidence type="ECO:0000313" key="2">
    <source>
        <dbReference type="EMBL" id="KAK3247389.1"/>
    </source>
</evidence>
<keyword evidence="1" id="KW-0472">Membrane</keyword>
<comment type="caution">
    <text evidence="2">The sequence shown here is derived from an EMBL/GenBank/DDBJ whole genome shotgun (WGS) entry which is preliminary data.</text>
</comment>
<evidence type="ECO:0000256" key="1">
    <source>
        <dbReference type="SAM" id="Phobius"/>
    </source>
</evidence>
<evidence type="ECO:0000313" key="3">
    <source>
        <dbReference type="Proteomes" id="UP001190700"/>
    </source>
</evidence>
<gene>
    <name evidence="2" type="ORF">CYMTET_43112</name>
</gene>
<protein>
    <submittedName>
        <fullName evidence="2">Uncharacterized protein</fullName>
    </submittedName>
</protein>
<keyword evidence="1" id="KW-1133">Transmembrane helix</keyword>
<proteinExistence type="predicted"/>
<dbReference type="AlphaFoldDB" id="A0AAE0F0V8"/>
<reference evidence="2 3" key="1">
    <citation type="journal article" date="2015" name="Genome Biol. Evol.">
        <title>Comparative Genomics of a Bacterivorous Green Alga Reveals Evolutionary Causalities and Consequences of Phago-Mixotrophic Mode of Nutrition.</title>
        <authorList>
            <person name="Burns J.A."/>
            <person name="Paasch A."/>
            <person name="Narechania A."/>
            <person name="Kim E."/>
        </authorList>
    </citation>
    <scope>NUCLEOTIDE SEQUENCE [LARGE SCALE GENOMIC DNA]</scope>
    <source>
        <strain evidence="2 3">PLY_AMNH</strain>
    </source>
</reference>
<feature type="transmembrane region" description="Helical" evidence="1">
    <location>
        <begin position="20"/>
        <end position="43"/>
    </location>
</feature>